<evidence type="ECO:0000256" key="10">
    <source>
        <dbReference type="SAM" id="MobiDB-lite"/>
    </source>
</evidence>
<dbReference type="Pfam" id="PF06391">
    <property type="entry name" value="MAT1"/>
    <property type="match status" value="1"/>
</dbReference>
<dbReference type="GO" id="GO:0006289">
    <property type="term" value="P:nucleotide-excision repair"/>
    <property type="evidence" value="ECO:0007669"/>
    <property type="project" value="InterPro"/>
</dbReference>
<evidence type="ECO:0000256" key="9">
    <source>
        <dbReference type="PROSITE-ProRule" id="PRU00175"/>
    </source>
</evidence>
<dbReference type="GO" id="GO:0070985">
    <property type="term" value="C:transcription factor TFIIK complex"/>
    <property type="evidence" value="ECO:0007669"/>
    <property type="project" value="UniProtKB-ARBA"/>
</dbReference>
<dbReference type="EMBL" id="CP086717">
    <property type="protein sequence ID" value="WOO82684.1"/>
    <property type="molecule type" value="Genomic_DNA"/>
</dbReference>
<dbReference type="PROSITE" id="PS50089">
    <property type="entry name" value="ZF_RING_2"/>
    <property type="match status" value="1"/>
</dbReference>
<evidence type="ECO:0000256" key="6">
    <source>
        <dbReference type="ARBA" id="ARBA00023242"/>
    </source>
</evidence>
<evidence type="ECO:0000256" key="4">
    <source>
        <dbReference type="ARBA" id="ARBA00022771"/>
    </source>
</evidence>
<dbReference type="AlphaFoldDB" id="A0AAF0YD72"/>
<sequence length="390" mass="43184">MSARPPVARRPLNAVRRPGAPPGGSGVRRPAVPGGSGQGSRPGASSGVVTSRGNEEGFLYMAGVQDASKRVTEYRTDEDTCPICHTDRQFDKNLRLLVSPCYHKMCESCIDRLFSLGPAPCPQCQKVLRTSNFRHQTFEDLKVEKEISVRRRMAENFNKRADDFPTRKEYDDYLEEVEDMTFNLLNDVDVAATEAKIAAYARDNAGLIATNQHKAAMEKLSQTERDDIERRARAERMRMIEEAERVEAAEEARARSSAVDALSRGGNEDASAIMNAYHKAKESRAAALAATVPPSLAALYANTEGDTAHAPTSPSYAGPYVAIPYSDPEKAEYTDWYKAKDSYVDGRSGVIWAKEDREGKVRGGGWDLQLFWEVEVRTAVEALSIEPLRD</sequence>
<reference evidence="12" key="1">
    <citation type="submission" date="2023-10" db="EMBL/GenBank/DDBJ databases">
        <authorList>
            <person name="Noh H."/>
        </authorList>
    </citation>
    <scope>NUCLEOTIDE SEQUENCE</scope>
    <source>
        <strain evidence="12">DUCC4014</strain>
    </source>
</reference>
<keyword evidence="5" id="KW-0862">Zinc</keyword>
<dbReference type="InterPro" id="IPR015877">
    <property type="entry name" value="MAT1_centre"/>
</dbReference>
<dbReference type="SMART" id="SM00184">
    <property type="entry name" value="RING"/>
    <property type="match status" value="1"/>
</dbReference>
<dbReference type="Pfam" id="PF17121">
    <property type="entry name" value="zf-C3HC4_5"/>
    <property type="match status" value="1"/>
</dbReference>
<dbReference type="NCBIfam" id="TIGR00570">
    <property type="entry name" value="cdk7"/>
    <property type="match status" value="1"/>
</dbReference>
<evidence type="ECO:0000313" key="12">
    <source>
        <dbReference type="EMBL" id="WOO82684.1"/>
    </source>
</evidence>
<name>A0AAF0YD72_9TREE</name>
<dbReference type="PANTHER" id="PTHR12683">
    <property type="entry name" value="CDK-ACTIVATING KINASE ASSEMBLY FACTOR MAT1"/>
    <property type="match status" value="1"/>
</dbReference>
<feature type="domain" description="RING-type" evidence="11">
    <location>
        <begin position="81"/>
        <end position="125"/>
    </location>
</feature>
<dbReference type="FunFam" id="3.30.40.10:FF:000037">
    <property type="entry name" value="Cdk-activating kinase assembly factor MAT1, centre"/>
    <property type="match status" value="1"/>
</dbReference>
<dbReference type="GeneID" id="87809394"/>
<evidence type="ECO:0000256" key="1">
    <source>
        <dbReference type="ARBA" id="ARBA00004123"/>
    </source>
</evidence>
<organism evidence="12 13">
    <name type="scientific">Vanrija pseudolonga</name>
    <dbReference type="NCBI Taxonomy" id="143232"/>
    <lineage>
        <taxon>Eukaryota</taxon>
        <taxon>Fungi</taxon>
        <taxon>Dikarya</taxon>
        <taxon>Basidiomycota</taxon>
        <taxon>Agaricomycotina</taxon>
        <taxon>Tremellomycetes</taxon>
        <taxon>Trichosporonales</taxon>
        <taxon>Trichosporonaceae</taxon>
        <taxon>Vanrija</taxon>
    </lineage>
</organism>
<comment type="subcellular location">
    <subcellularLocation>
        <location evidence="1">Nucleus</location>
    </subcellularLocation>
</comment>
<proteinExistence type="predicted"/>
<dbReference type="RefSeq" id="XP_062628716.1">
    <property type="nucleotide sequence ID" value="XM_062772732.1"/>
</dbReference>
<evidence type="ECO:0000256" key="3">
    <source>
        <dbReference type="ARBA" id="ARBA00022723"/>
    </source>
</evidence>
<dbReference type="Proteomes" id="UP000827549">
    <property type="component" value="Chromosome 4"/>
</dbReference>
<dbReference type="Gene3D" id="3.30.40.10">
    <property type="entry name" value="Zinc/RING finger domain, C3HC4 (zinc finger)"/>
    <property type="match status" value="1"/>
</dbReference>
<dbReference type="GO" id="GO:0061575">
    <property type="term" value="F:cyclin-dependent protein serine/threonine kinase activator activity"/>
    <property type="evidence" value="ECO:0007669"/>
    <property type="project" value="InterPro"/>
</dbReference>
<dbReference type="SUPFAM" id="SSF57850">
    <property type="entry name" value="RING/U-box"/>
    <property type="match status" value="1"/>
</dbReference>
<dbReference type="InterPro" id="IPR004575">
    <property type="entry name" value="MAT1/Tfb3"/>
</dbReference>
<keyword evidence="13" id="KW-1185">Reference proteome</keyword>
<dbReference type="GO" id="GO:0008270">
    <property type="term" value="F:zinc ion binding"/>
    <property type="evidence" value="ECO:0007669"/>
    <property type="project" value="UniProtKB-KW"/>
</dbReference>
<evidence type="ECO:0000313" key="13">
    <source>
        <dbReference type="Proteomes" id="UP000827549"/>
    </source>
</evidence>
<feature type="region of interest" description="Disordered" evidence="10">
    <location>
        <begin position="1"/>
        <end position="51"/>
    </location>
</feature>
<evidence type="ECO:0000256" key="5">
    <source>
        <dbReference type="ARBA" id="ARBA00022833"/>
    </source>
</evidence>
<dbReference type="PANTHER" id="PTHR12683:SF13">
    <property type="entry name" value="CDK-ACTIVATING KINASE ASSEMBLY FACTOR MAT1"/>
    <property type="match status" value="1"/>
</dbReference>
<keyword evidence="4 9" id="KW-0863">Zinc-finger</keyword>
<dbReference type="GO" id="GO:0006357">
    <property type="term" value="P:regulation of transcription by RNA polymerase II"/>
    <property type="evidence" value="ECO:0007669"/>
    <property type="project" value="TreeGrafter"/>
</dbReference>
<evidence type="ECO:0000256" key="2">
    <source>
        <dbReference type="ARBA" id="ARBA00022257"/>
    </source>
</evidence>
<dbReference type="InterPro" id="IPR001841">
    <property type="entry name" value="Znf_RING"/>
</dbReference>
<evidence type="ECO:0000256" key="7">
    <source>
        <dbReference type="ARBA" id="ARBA00029873"/>
    </source>
</evidence>
<keyword evidence="6" id="KW-0539">Nucleus</keyword>
<keyword evidence="3" id="KW-0479">Metal-binding</keyword>
<accession>A0AAF0YD72</accession>
<evidence type="ECO:0000256" key="8">
    <source>
        <dbReference type="ARBA" id="ARBA00033277"/>
    </source>
</evidence>
<protein>
    <recommendedName>
        <fullName evidence="2">RNA polymerase II transcription factor B subunit 3</fullName>
    </recommendedName>
    <alternativeName>
        <fullName evidence="8">RNA polymerase II transcription factor B 38 kDa subunit</fullName>
    </alternativeName>
    <alternativeName>
        <fullName evidence="7">RNA polymerase II transcription factor B p38 subunit</fullName>
    </alternativeName>
</protein>
<evidence type="ECO:0000259" key="11">
    <source>
        <dbReference type="PROSITE" id="PS50089"/>
    </source>
</evidence>
<dbReference type="InterPro" id="IPR013083">
    <property type="entry name" value="Znf_RING/FYVE/PHD"/>
</dbReference>
<dbReference type="PROSITE" id="PS00518">
    <property type="entry name" value="ZF_RING_1"/>
    <property type="match status" value="1"/>
</dbReference>
<gene>
    <name evidence="12" type="primary">TFB3</name>
    <name evidence="12" type="ORF">LOC62_04G006168</name>
</gene>
<dbReference type="InterPro" id="IPR017907">
    <property type="entry name" value="Znf_RING_CS"/>
</dbReference>